<sequence length="316" mass="32753">MAGGRSWLLAEGVLVVVHPHLEHVALDADLLAELLHGGLVVLLDAPPQPLRERQHPVLLLLRELGAEPLLAGPRAAGRAPRRAAARAQRHAHHGRHHHGADQPGHVVALFAPQRVGGGRQRERALHVPGGGRQLLVQEVPGRGAVVGGELVVVRRHGGAVGCDGGRGQGGGGIGRRDAPASRWRVVGLLAVEVAVAAAGRAAQRVDGALLASGHEFAAAVHRVPADADRVVLEALPVPGGPATACACACACASSPEAACWRRPEAPGSSRIPVLRGLAASSAQSQPRLHRRIVARAHGHRRHLLVAVIVLVEVHGG</sequence>
<name>A0A804LUZ5_MAIZE</name>
<evidence type="ECO:0000313" key="3">
    <source>
        <dbReference type="Proteomes" id="UP000007305"/>
    </source>
</evidence>
<feature type="region of interest" description="Disordered" evidence="1">
    <location>
        <begin position="73"/>
        <end position="102"/>
    </location>
</feature>
<evidence type="ECO:0000313" key="2">
    <source>
        <dbReference type="EnsemblPlants" id="Zm00001eb038460_P001"/>
    </source>
</evidence>
<dbReference type="FunCoup" id="A0A804LUZ5">
    <property type="interactions" value="473"/>
</dbReference>
<evidence type="ECO:0000256" key="1">
    <source>
        <dbReference type="SAM" id="MobiDB-lite"/>
    </source>
</evidence>
<reference evidence="2" key="2">
    <citation type="submission" date="2019-07" db="EMBL/GenBank/DDBJ databases">
        <authorList>
            <person name="Seetharam A."/>
            <person name="Woodhouse M."/>
            <person name="Cannon E."/>
        </authorList>
    </citation>
    <scope>NUCLEOTIDE SEQUENCE [LARGE SCALE GENOMIC DNA]</scope>
    <source>
        <strain evidence="2">cv. B73</strain>
    </source>
</reference>
<accession>A0A804LUZ5</accession>
<dbReference type="Gramene" id="Zm00001eb038460_T001">
    <property type="protein sequence ID" value="Zm00001eb038460_P001"/>
    <property type="gene ID" value="Zm00001eb038460"/>
</dbReference>
<protein>
    <submittedName>
        <fullName evidence="2">Uncharacterized protein</fullName>
    </submittedName>
</protein>
<reference evidence="2" key="3">
    <citation type="submission" date="2021-05" db="UniProtKB">
        <authorList>
            <consortium name="EnsemblPlants"/>
        </authorList>
    </citation>
    <scope>IDENTIFICATION</scope>
    <source>
        <strain evidence="2">cv. B73</strain>
    </source>
</reference>
<keyword evidence="3" id="KW-1185">Reference proteome</keyword>
<organism evidence="2 3">
    <name type="scientific">Zea mays</name>
    <name type="common">Maize</name>
    <dbReference type="NCBI Taxonomy" id="4577"/>
    <lineage>
        <taxon>Eukaryota</taxon>
        <taxon>Viridiplantae</taxon>
        <taxon>Streptophyta</taxon>
        <taxon>Embryophyta</taxon>
        <taxon>Tracheophyta</taxon>
        <taxon>Spermatophyta</taxon>
        <taxon>Magnoliopsida</taxon>
        <taxon>Liliopsida</taxon>
        <taxon>Poales</taxon>
        <taxon>Poaceae</taxon>
        <taxon>PACMAD clade</taxon>
        <taxon>Panicoideae</taxon>
        <taxon>Andropogonodae</taxon>
        <taxon>Andropogoneae</taxon>
        <taxon>Tripsacinae</taxon>
        <taxon>Zea</taxon>
    </lineage>
</organism>
<dbReference type="Proteomes" id="UP000007305">
    <property type="component" value="Chromosome 1"/>
</dbReference>
<feature type="compositionally biased region" description="Basic residues" evidence="1">
    <location>
        <begin position="79"/>
        <end position="98"/>
    </location>
</feature>
<dbReference type="AlphaFoldDB" id="A0A804LUZ5"/>
<reference evidence="3" key="1">
    <citation type="submission" date="2015-12" db="EMBL/GenBank/DDBJ databases">
        <title>Update maize B73 reference genome by single molecule sequencing technologies.</title>
        <authorList>
            <consortium name="Maize Genome Sequencing Project"/>
            <person name="Ware D."/>
        </authorList>
    </citation>
    <scope>NUCLEOTIDE SEQUENCE [LARGE SCALE GENOMIC DNA]</scope>
    <source>
        <strain evidence="3">cv. B73</strain>
    </source>
</reference>
<proteinExistence type="predicted"/>
<dbReference type="EnsemblPlants" id="Zm00001eb038460_T001">
    <property type="protein sequence ID" value="Zm00001eb038460_P001"/>
    <property type="gene ID" value="Zm00001eb038460"/>
</dbReference>
<dbReference type="InParanoid" id="A0A804LUZ5"/>